<gene>
    <name evidence="1" type="ORF">T03_6711</name>
</gene>
<protein>
    <submittedName>
        <fullName evidence="1">Uncharacterized protein</fullName>
    </submittedName>
</protein>
<name>A0A0V1DFC3_TRIBR</name>
<keyword evidence="2" id="KW-1185">Reference proteome</keyword>
<dbReference type="AlphaFoldDB" id="A0A0V1DFC3"/>
<evidence type="ECO:0000313" key="2">
    <source>
        <dbReference type="Proteomes" id="UP000054653"/>
    </source>
</evidence>
<comment type="caution">
    <text evidence="1">The sequence shown here is derived from an EMBL/GenBank/DDBJ whole genome shotgun (WGS) entry which is preliminary data.</text>
</comment>
<proteinExistence type="predicted"/>
<dbReference type="Proteomes" id="UP000054653">
    <property type="component" value="Unassembled WGS sequence"/>
</dbReference>
<organism evidence="1 2">
    <name type="scientific">Trichinella britovi</name>
    <name type="common">Parasitic roundworm</name>
    <dbReference type="NCBI Taxonomy" id="45882"/>
    <lineage>
        <taxon>Eukaryota</taxon>
        <taxon>Metazoa</taxon>
        <taxon>Ecdysozoa</taxon>
        <taxon>Nematoda</taxon>
        <taxon>Enoplea</taxon>
        <taxon>Dorylaimia</taxon>
        <taxon>Trichinellida</taxon>
        <taxon>Trichinellidae</taxon>
        <taxon>Trichinella</taxon>
    </lineage>
</organism>
<accession>A0A0V1DFC3</accession>
<evidence type="ECO:0000313" key="1">
    <source>
        <dbReference type="EMBL" id="KRY59731.1"/>
    </source>
</evidence>
<sequence>MERSVNDISNQLMRRSENEKLISAMKNIDFYNCCQPLNLTKIPDKRFWYLSRHQTNACCLRKEKAEAAFIKIKVSDLSFIEQNYGEVMNMNMYTFNVIKCRIKFCKV</sequence>
<dbReference type="EMBL" id="JYDI01000010">
    <property type="protein sequence ID" value="KRY59731.1"/>
    <property type="molecule type" value="Genomic_DNA"/>
</dbReference>
<reference evidence="1 2" key="1">
    <citation type="submission" date="2015-01" db="EMBL/GenBank/DDBJ databases">
        <title>Evolution of Trichinella species and genotypes.</title>
        <authorList>
            <person name="Korhonen P.K."/>
            <person name="Edoardo P."/>
            <person name="Giuseppe L.R."/>
            <person name="Gasser R.B."/>
        </authorList>
    </citation>
    <scope>NUCLEOTIDE SEQUENCE [LARGE SCALE GENOMIC DNA]</scope>
    <source>
        <strain evidence="1">ISS120</strain>
    </source>
</reference>